<dbReference type="InterPro" id="IPR007848">
    <property type="entry name" value="Small_mtfrase_dom"/>
</dbReference>
<accession>A0ABT3NXU3</accession>
<dbReference type="InterPro" id="IPR002052">
    <property type="entry name" value="DNA_methylase_N6_adenine_CS"/>
</dbReference>
<feature type="domain" description="Methyltransferase small" evidence="6">
    <location>
        <begin position="107"/>
        <end position="192"/>
    </location>
</feature>
<dbReference type="RefSeq" id="WP_301591129.1">
    <property type="nucleotide sequence ID" value="NZ_JAPFQI010000012.1"/>
</dbReference>
<dbReference type="GO" id="GO:0032259">
    <property type="term" value="P:methylation"/>
    <property type="evidence" value="ECO:0007669"/>
    <property type="project" value="UniProtKB-KW"/>
</dbReference>
<evidence type="ECO:0000313" key="8">
    <source>
        <dbReference type="EMBL" id="MCW8086991.1"/>
    </source>
</evidence>
<evidence type="ECO:0000259" key="6">
    <source>
        <dbReference type="Pfam" id="PF05175"/>
    </source>
</evidence>
<dbReference type="EC" id="2.1.1.297" evidence="5"/>
<dbReference type="SUPFAM" id="SSF53335">
    <property type="entry name" value="S-adenosyl-L-methionine-dependent methyltransferases"/>
    <property type="match status" value="1"/>
</dbReference>
<dbReference type="PANTHER" id="PTHR18895:SF74">
    <property type="entry name" value="MTRF1L RELEASE FACTOR GLUTAMINE METHYLTRANSFERASE"/>
    <property type="match status" value="1"/>
</dbReference>
<dbReference type="EMBL" id="JAPFQI010000012">
    <property type="protein sequence ID" value="MCW8086991.1"/>
    <property type="molecule type" value="Genomic_DNA"/>
</dbReference>
<organism evidence="8 9">
    <name type="scientific">Sabulicella glaciei</name>
    <dbReference type="NCBI Taxonomy" id="2984948"/>
    <lineage>
        <taxon>Bacteria</taxon>
        <taxon>Pseudomonadati</taxon>
        <taxon>Pseudomonadota</taxon>
        <taxon>Alphaproteobacteria</taxon>
        <taxon>Acetobacterales</taxon>
        <taxon>Acetobacteraceae</taxon>
        <taxon>Sabulicella</taxon>
    </lineage>
</organism>
<protein>
    <recommendedName>
        <fullName evidence="5">Release factor glutamine methyltransferase</fullName>
        <shortName evidence="5">RF MTase</shortName>
        <ecNumber evidence="5">2.1.1.297</ecNumber>
    </recommendedName>
    <alternativeName>
        <fullName evidence="5">N5-glutamine methyltransferase PrmC</fullName>
    </alternativeName>
    <alternativeName>
        <fullName evidence="5">Protein-(glutamine-N5) MTase PrmC</fullName>
    </alternativeName>
    <alternativeName>
        <fullName evidence="5">Protein-glutamine N-methyltransferase PrmC</fullName>
    </alternativeName>
</protein>
<evidence type="ECO:0000313" key="9">
    <source>
        <dbReference type="Proteomes" id="UP001526430"/>
    </source>
</evidence>
<dbReference type="Pfam" id="PF05175">
    <property type="entry name" value="MTS"/>
    <property type="match status" value="1"/>
</dbReference>
<dbReference type="InterPro" id="IPR004556">
    <property type="entry name" value="HemK-like"/>
</dbReference>
<evidence type="ECO:0000259" key="7">
    <source>
        <dbReference type="Pfam" id="PF17827"/>
    </source>
</evidence>
<dbReference type="CDD" id="cd02440">
    <property type="entry name" value="AdoMet_MTases"/>
    <property type="match status" value="1"/>
</dbReference>
<dbReference type="NCBIfam" id="TIGR00536">
    <property type="entry name" value="hemK_fam"/>
    <property type="match status" value="1"/>
</dbReference>
<dbReference type="NCBIfam" id="TIGR03534">
    <property type="entry name" value="RF_mod_PrmC"/>
    <property type="match status" value="1"/>
</dbReference>
<dbReference type="InterPro" id="IPR040758">
    <property type="entry name" value="PrmC_N"/>
</dbReference>
<feature type="binding site" evidence="5">
    <location>
        <position position="184"/>
    </location>
    <ligand>
        <name>S-adenosyl-L-methionine</name>
        <dbReference type="ChEBI" id="CHEBI:59789"/>
    </ligand>
</feature>
<reference evidence="8 9" key="1">
    <citation type="submission" date="2022-10" db="EMBL/GenBank/DDBJ databases">
        <title>Roseococcus glaciei nov., sp. nov., isolated from glacier.</title>
        <authorList>
            <person name="Liu Q."/>
            <person name="Xin Y.-H."/>
        </authorList>
    </citation>
    <scope>NUCLEOTIDE SEQUENCE [LARGE SCALE GENOMIC DNA]</scope>
    <source>
        <strain evidence="8 9">MDT2-1-1</strain>
    </source>
</reference>
<dbReference type="HAMAP" id="MF_02126">
    <property type="entry name" value="RF_methyltr_PrmC"/>
    <property type="match status" value="1"/>
</dbReference>
<dbReference type="PANTHER" id="PTHR18895">
    <property type="entry name" value="HEMK METHYLTRANSFERASE"/>
    <property type="match status" value="1"/>
</dbReference>
<comment type="similarity">
    <text evidence="5">Belongs to the protein N5-glutamine methyltransferase family. PrmC subfamily.</text>
</comment>
<comment type="catalytic activity">
    <reaction evidence="4 5">
        <text>L-glutaminyl-[peptide chain release factor] + S-adenosyl-L-methionine = N(5)-methyl-L-glutaminyl-[peptide chain release factor] + S-adenosyl-L-homocysteine + H(+)</text>
        <dbReference type="Rhea" id="RHEA:42896"/>
        <dbReference type="Rhea" id="RHEA-COMP:10271"/>
        <dbReference type="Rhea" id="RHEA-COMP:10272"/>
        <dbReference type="ChEBI" id="CHEBI:15378"/>
        <dbReference type="ChEBI" id="CHEBI:30011"/>
        <dbReference type="ChEBI" id="CHEBI:57856"/>
        <dbReference type="ChEBI" id="CHEBI:59789"/>
        <dbReference type="ChEBI" id="CHEBI:61891"/>
        <dbReference type="EC" id="2.1.1.297"/>
    </reaction>
</comment>
<dbReference type="PROSITE" id="PS00092">
    <property type="entry name" value="N6_MTASE"/>
    <property type="match status" value="1"/>
</dbReference>
<dbReference type="Gene3D" id="3.40.50.150">
    <property type="entry name" value="Vaccinia Virus protein VP39"/>
    <property type="match status" value="1"/>
</dbReference>
<keyword evidence="2 5" id="KW-0808">Transferase</keyword>
<name>A0ABT3NXU3_9PROT</name>
<dbReference type="Proteomes" id="UP001526430">
    <property type="component" value="Unassembled WGS sequence"/>
</dbReference>
<proteinExistence type="inferred from homology"/>
<comment type="function">
    <text evidence="5">Methylates the class 1 translation termination release factors RF1/PrfA and RF2/PrfB on the glutamine residue of the universally conserved GGQ motif.</text>
</comment>
<feature type="binding site" evidence="5">
    <location>
        <begin position="184"/>
        <end position="187"/>
    </location>
    <ligand>
        <name>substrate</name>
    </ligand>
</feature>
<keyword evidence="3 5" id="KW-0949">S-adenosyl-L-methionine</keyword>
<feature type="binding site" evidence="5">
    <location>
        <begin position="118"/>
        <end position="122"/>
    </location>
    <ligand>
        <name>S-adenosyl-L-methionine</name>
        <dbReference type="ChEBI" id="CHEBI:59789"/>
    </ligand>
</feature>
<dbReference type="InterPro" id="IPR029063">
    <property type="entry name" value="SAM-dependent_MTases_sf"/>
</dbReference>
<dbReference type="Pfam" id="PF17827">
    <property type="entry name" value="PrmC_N"/>
    <property type="match status" value="1"/>
</dbReference>
<evidence type="ECO:0000256" key="5">
    <source>
        <dbReference type="HAMAP-Rule" id="MF_02126"/>
    </source>
</evidence>
<sequence>MTIGRLLCEAGATLRQAGIAEARLEARLLLAHALGVPREILLRDADREVATEAEAAFQEALRRRCAREPLALITGDAGFWTLDLEVSSDTLIPRPDSEAVVRLALALSSAPARVLDLGTGTGCLLLSVLAEREGAWGLGLDLRPGAAALARRNAGRNGLGGRCATLAGDWGAALAGRFDLVLSNPPYIETEAVAGLMPEVARFEPGSALDGGVDGLDAYRAILADLPRLLAPGGVAVLEVGIGQAGPVRSLGEGEGLVFLAGEADLGGIPRAVAFKAIGEALRTP</sequence>
<evidence type="ECO:0000256" key="4">
    <source>
        <dbReference type="ARBA" id="ARBA00048391"/>
    </source>
</evidence>
<comment type="caution">
    <text evidence="8">The sequence shown here is derived from an EMBL/GenBank/DDBJ whole genome shotgun (WGS) entry which is preliminary data.</text>
</comment>
<feature type="binding site" evidence="5">
    <location>
        <position position="141"/>
    </location>
    <ligand>
        <name>S-adenosyl-L-methionine</name>
        <dbReference type="ChEBI" id="CHEBI:59789"/>
    </ligand>
</feature>
<dbReference type="Gene3D" id="1.10.8.10">
    <property type="entry name" value="DNA helicase RuvA subunit, C-terminal domain"/>
    <property type="match status" value="1"/>
</dbReference>
<evidence type="ECO:0000256" key="2">
    <source>
        <dbReference type="ARBA" id="ARBA00022679"/>
    </source>
</evidence>
<evidence type="ECO:0000256" key="1">
    <source>
        <dbReference type="ARBA" id="ARBA00022603"/>
    </source>
</evidence>
<dbReference type="GO" id="GO:0102559">
    <property type="term" value="F:peptide chain release factor N(5)-glutamine methyltransferase activity"/>
    <property type="evidence" value="ECO:0007669"/>
    <property type="project" value="UniProtKB-EC"/>
</dbReference>
<dbReference type="InterPro" id="IPR019874">
    <property type="entry name" value="RF_methyltr_PrmC"/>
</dbReference>
<gene>
    <name evidence="5 8" type="primary">prmC</name>
    <name evidence="8" type="ORF">OF850_15265</name>
</gene>
<dbReference type="InterPro" id="IPR050320">
    <property type="entry name" value="N5-glutamine_MTase"/>
</dbReference>
<keyword evidence="9" id="KW-1185">Reference proteome</keyword>
<feature type="binding site" evidence="5">
    <location>
        <position position="170"/>
    </location>
    <ligand>
        <name>S-adenosyl-L-methionine</name>
        <dbReference type="ChEBI" id="CHEBI:59789"/>
    </ligand>
</feature>
<evidence type="ECO:0000256" key="3">
    <source>
        <dbReference type="ARBA" id="ARBA00022691"/>
    </source>
</evidence>
<feature type="domain" description="Release factor glutamine methyltransferase N-terminal" evidence="7">
    <location>
        <begin position="6"/>
        <end position="75"/>
    </location>
</feature>
<keyword evidence="1 5" id="KW-0489">Methyltransferase</keyword>